<dbReference type="Proteomes" id="UP001062846">
    <property type="component" value="Chromosome 4"/>
</dbReference>
<keyword evidence="2" id="KW-1185">Reference proteome</keyword>
<name>A0ACC0P3Q7_RHOML</name>
<evidence type="ECO:0000313" key="1">
    <source>
        <dbReference type="EMBL" id="KAI8559789.1"/>
    </source>
</evidence>
<sequence>MRDAEAEERARAEVQWPSVTVVAVAGAVGRPNYSSEAYVPLTPHMFAPSDFAPYVPQRTEYDDEIVLRDPEAHIASTWFEERAG</sequence>
<accession>A0ACC0P3Q7</accession>
<evidence type="ECO:0000313" key="2">
    <source>
        <dbReference type="Proteomes" id="UP001062846"/>
    </source>
</evidence>
<organism evidence="1 2">
    <name type="scientific">Rhododendron molle</name>
    <name type="common">Chinese azalea</name>
    <name type="synonym">Azalea mollis</name>
    <dbReference type="NCBI Taxonomy" id="49168"/>
    <lineage>
        <taxon>Eukaryota</taxon>
        <taxon>Viridiplantae</taxon>
        <taxon>Streptophyta</taxon>
        <taxon>Embryophyta</taxon>
        <taxon>Tracheophyta</taxon>
        <taxon>Spermatophyta</taxon>
        <taxon>Magnoliopsida</taxon>
        <taxon>eudicotyledons</taxon>
        <taxon>Gunneridae</taxon>
        <taxon>Pentapetalae</taxon>
        <taxon>asterids</taxon>
        <taxon>Ericales</taxon>
        <taxon>Ericaceae</taxon>
        <taxon>Ericoideae</taxon>
        <taxon>Rhodoreae</taxon>
        <taxon>Rhododendron</taxon>
    </lineage>
</organism>
<gene>
    <name evidence="1" type="ORF">RHMOL_Rhmol04G0201800</name>
</gene>
<dbReference type="EMBL" id="CM046391">
    <property type="protein sequence ID" value="KAI8559789.1"/>
    <property type="molecule type" value="Genomic_DNA"/>
</dbReference>
<comment type="caution">
    <text evidence="1">The sequence shown here is derived from an EMBL/GenBank/DDBJ whole genome shotgun (WGS) entry which is preliminary data.</text>
</comment>
<protein>
    <submittedName>
        <fullName evidence="1">Uncharacterized protein</fullName>
    </submittedName>
</protein>
<proteinExistence type="predicted"/>
<reference evidence="1" key="1">
    <citation type="submission" date="2022-02" db="EMBL/GenBank/DDBJ databases">
        <title>Plant Genome Project.</title>
        <authorList>
            <person name="Zhang R.-G."/>
        </authorList>
    </citation>
    <scope>NUCLEOTIDE SEQUENCE</scope>
    <source>
        <strain evidence="1">AT1</strain>
    </source>
</reference>